<dbReference type="PROSITE" id="PS50862">
    <property type="entry name" value="AA_TRNA_LIGASE_II"/>
    <property type="match status" value="1"/>
</dbReference>
<dbReference type="AlphaFoldDB" id="A0A6N4RCG3"/>
<dbReference type="InterPro" id="IPR006195">
    <property type="entry name" value="aa-tRNA-synth_II"/>
</dbReference>
<dbReference type="Pfam" id="PF00587">
    <property type="entry name" value="tRNA-synt_2b"/>
    <property type="match status" value="1"/>
</dbReference>
<dbReference type="EMBL" id="VAFM01000001">
    <property type="protein sequence ID" value="TKW61417.1"/>
    <property type="molecule type" value="Genomic_DNA"/>
</dbReference>
<dbReference type="EC" id="6.1.1.15" evidence="3 12"/>
<dbReference type="InterPro" id="IPR002314">
    <property type="entry name" value="aa-tRNA-synt_IIb"/>
</dbReference>
<dbReference type="Gene3D" id="3.40.50.800">
    <property type="entry name" value="Anticodon-binding domain"/>
    <property type="match status" value="1"/>
</dbReference>
<keyword evidence="10" id="KW-0030">Aminoacyl-tRNA synthetase</keyword>
<comment type="subcellular location">
    <subcellularLocation>
        <location evidence="1">Cytoplasm</location>
    </subcellularLocation>
</comment>
<dbReference type="InterPro" id="IPR033730">
    <property type="entry name" value="ProRS_core_prok"/>
</dbReference>
<proteinExistence type="predicted"/>
<dbReference type="GO" id="GO:0004827">
    <property type="term" value="F:proline-tRNA ligase activity"/>
    <property type="evidence" value="ECO:0007669"/>
    <property type="project" value="UniProtKB-UniRule"/>
</dbReference>
<dbReference type="PANTHER" id="PTHR42753:SF2">
    <property type="entry name" value="PROLINE--TRNA LIGASE"/>
    <property type="match status" value="1"/>
</dbReference>
<feature type="domain" description="Aminoacyl-transfer RNA synthetases class-II family profile" evidence="13">
    <location>
        <begin position="33"/>
        <end position="313"/>
    </location>
</feature>
<dbReference type="PANTHER" id="PTHR42753">
    <property type="entry name" value="MITOCHONDRIAL RIBOSOME PROTEIN L39/PROLYL-TRNA LIGASE FAMILY MEMBER"/>
    <property type="match status" value="1"/>
</dbReference>
<sequence length="408" mass="46397">MRRSHYFIPLLKETPAEAQVVSHQLCLRAGLIRQVAAGNYDWLPLGLKVLRKVENIVREEMDKAGALEILMPGVLPADLWKETGRYEKYGPELLRFKDRNDRECVLGPTHEEAVTQIFRDNVKSYREVPLNLYQMQWKFRDEMRPRFGLMRGREFLMKDAYSFDTDREKSLEAYQRMYDAYTRIFDRLGLQWRAVVADTGAIGGNYSHEFQVLADTGEDTLLFDPDSDYAVNIEKYDAATAPKPREQLVEKKGIEVGHCFHLGDLYSEKMSALVTLEDGKSIPVVMGCYGIGVSRLVAAAIEQSHDDKGVIWPEPMAPFKVGVANIRHSDATCTDMATKLYLHLQAQGVETLYDDRDVSAGQKFAEMDLIGLPWQAIIGPKNAAEGKIEWKNRKTGETQLLSANQLPW</sequence>
<dbReference type="Proteomes" id="UP000320948">
    <property type="component" value="Unassembled WGS sequence"/>
</dbReference>
<keyword evidence="6 14" id="KW-0436">Ligase</keyword>
<evidence type="ECO:0000256" key="11">
    <source>
        <dbReference type="ARBA" id="ARBA00047671"/>
    </source>
</evidence>
<evidence type="ECO:0000256" key="1">
    <source>
        <dbReference type="ARBA" id="ARBA00004496"/>
    </source>
</evidence>
<evidence type="ECO:0000256" key="8">
    <source>
        <dbReference type="ARBA" id="ARBA00022840"/>
    </source>
</evidence>
<evidence type="ECO:0000256" key="7">
    <source>
        <dbReference type="ARBA" id="ARBA00022741"/>
    </source>
</evidence>
<evidence type="ECO:0000313" key="15">
    <source>
        <dbReference type="Proteomes" id="UP000320948"/>
    </source>
</evidence>
<dbReference type="InterPro" id="IPR044140">
    <property type="entry name" value="ProRS_anticodon_short"/>
</dbReference>
<dbReference type="PRINTS" id="PR01046">
    <property type="entry name" value="TRNASYNTHPRO"/>
</dbReference>
<evidence type="ECO:0000256" key="12">
    <source>
        <dbReference type="NCBIfam" id="TIGR00409"/>
    </source>
</evidence>
<accession>A0A6N4RCG3</accession>
<keyword evidence="7" id="KW-0547">Nucleotide-binding</keyword>
<dbReference type="NCBIfam" id="TIGR00409">
    <property type="entry name" value="proS_fam_II"/>
    <property type="match status" value="1"/>
</dbReference>
<evidence type="ECO:0000313" key="14">
    <source>
        <dbReference type="EMBL" id="TKW61417.1"/>
    </source>
</evidence>
<evidence type="ECO:0000256" key="5">
    <source>
        <dbReference type="ARBA" id="ARBA00022490"/>
    </source>
</evidence>
<dbReference type="GO" id="GO:0006433">
    <property type="term" value="P:prolyl-tRNA aminoacylation"/>
    <property type="evidence" value="ECO:0007669"/>
    <property type="project" value="UniProtKB-UniRule"/>
</dbReference>
<dbReference type="InterPro" id="IPR004154">
    <property type="entry name" value="Anticodon-bd"/>
</dbReference>
<keyword evidence="8" id="KW-0067">ATP-binding</keyword>
<dbReference type="SUPFAM" id="SSF55681">
    <property type="entry name" value="Class II aaRS and biotin synthetases"/>
    <property type="match status" value="1"/>
</dbReference>
<gene>
    <name evidence="14" type="primary">proS</name>
    <name evidence="14" type="ORF">DI628_01995</name>
</gene>
<evidence type="ECO:0000256" key="3">
    <source>
        <dbReference type="ARBA" id="ARBA00012831"/>
    </source>
</evidence>
<organism evidence="14 15">
    <name type="scientific">Blastochloris viridis</name>
    <name type="common">Rhodopseudomonas viridis</name>
    <dbReference type="NCBI Taxonomy" id="1079"/>
    <lineage>
        <taxon>Bacteria</taxon>
        <taxon>Pseudomonadati</taxon>
        <taxon>Pseudomonadota</taxon>
        <taxon>Alphaproteobacteria</taxon>
        <taxon>Hyphomicrobiales</taxon>
        <taxon>Blastochloridaceae</taxon>
        <taxon>Blastochloris</taxon>
    </lineage>
</organism>
<comment type="subunit">
    <text evidence="2">Homodimer.</text>
</comment>
<keyword evidence="5" id="KW-0963">Cytoplasm</keyword>
<protein>
    <recommendedName>
        <fullName evidence="4 12">Proline--tRNA ligase</fullName>
        <ecNumber evidence="3 12">6.1.1.15</ecNumber>
    </recommendedName>
</protein>
<dbReference type="GO" id="GO:0005829">
    <property type="term" value="C:cytosol"/>
    <property type="evidence" value="ECO:0007669"/>
    <property type="project" value="TreeGrafter"/>
</dbReference>
<dbReference type="GO" id="GO:0005524">
    <property type="term" value="F:ATP binding"/>
    <property type="evidence" value="ECO:0007669"/>
    <property type="project" value="UniProtKB-KW"/>
</dbReference>
<evidence type="ECO:0000256" key="6">
    <source>
        <dbReference type="ARBA" id="ARBA00022598"/>
    </source>
</evidence>
<name>A0A6N4RCG3_BLAVI</name>
<dbReference type="Pfam" id="PF03129">
    <property type="entry name" value="HGTP_anticodon"/>
    <property type="match status" value="1"/>
</dbReference>
<evidence type="ECO:0000256" key="4">
    <source>
        <dbReference type="ARBA" id="ARBA00019110"/>
    </source>
</evidence>
<dbReference type="InterPro" id="IPR002316">
    <property type="entry name" value="Pro-tRNA-ligase_IIa"/>
</dbReference>
<dbReference type="InterPro" id="IPR036621">
    <property type="entry name" value="Anticodon-bd_dom_sf"/>
</dbReference>
<evidence type="ECO:0000259" key="13">
    <source>
        <dbReference type="PROSITE" id="PS50862"/>
    </source>
</evidence>
<dbReference type="InterPro" id="IPR050062">
    <property type="entry name" value="Pro-tRNA_synthetase"/>
</dbReference>
<dbReference type="InterPro" id="IPR004500">
    <property type="entry name" value="Pro-tRNA-synth_IIa_bac-type"/>
</dbReference>
<dbReference type="InterPro" id="IPR045864">
    <property type="entry name" value="aa-tRNA-synth_II/BPL/LPL"/>
</dbReference>
<reference evidence="14 15" key="1">
    <citation type="journal article" date="2017" name="Nat. Commun.">
        <title>In situ click chemistry generation of cyclooxygenase-2 inhibitors.</title>
        <authorList>
            <person name="Bhardwaj A."/>
            <person name="Kaur J."/>
            <person name="Wuest M."/>
            <person name="Wuest F."/>
        </authorList>
    </citation>
    <scope>NUCLEOTIDE SEQUENCE [LARGE SCALE GENOMIC DNA]</scope>
    <source>
        <strain evidence="14">S2_018_000_R2_106</strain>
    </source>
</reference>
<keyword evidence="9" id="KW-0648">Protein biosynthesis</keyword>
<dbReference type="FunFam" id="3.40.50.800:FF:000032">
    <property type="entry name" value="Proline--tRNA ligase"/>
    <property type="match status" value="1"/>
</dbReference>
<dbReference type="CDD" id="cd00779">
    <property type="entry name" value="ProRS_core_prok"/>
    <property type="match status" value="1"/>
</dbReference>
<comment type="caution">
    <text evidence="14">The sequence shown here is derived from an EMBL/GenBank/DDBJ whole genome shotgun (WGS) entry which is preliminary data.</text>
</comment>
<dbReference type="CDD" id="cd00861">
    <property type="entry name" value="ProRS_anticodon_short"/>
    <property type="match status" value="1"/>
</dbReference>
<evidence type="ECO:0000256" key="9">
    <source>
        <dbReference type="ARBA" id="ARBA00022917"/>
    </source>
</evidence>
<evidence type="ECO:0000256" key="2">
    <source>
        <dbReference type="ARBA" id="ARBA00011738"/>
    </source>
</evidence>
<dbReference type="SUPFAM" id="SSF52954">
    <property type="entry name" value="Class II aaRS ABD-related"/>
    <property type="match status" value="1"/>
</dbReference>
<dbReference type="Gene3D" id="3.30.930.10">
    <property type="entry name" value="Bira Bifunctional Protein, Domain 2"/>
    <property type="match status" value="1"/>
</dbReference>
<dbReference type="FunFam" id="3.30.930.10:FF:000042">
    <property type="entry name" value="probable proline--tRNA ligase, mitochondrial"/>
    <property type="match status" value="1"/>
</dbReference>
<comment type="catalytic activity">
    <reaction evidence="11">
        <text>tRNA(Pro) + L-proline + ATP = L-prolyl-tRNA(Pro) + AMP + diphosphate</text>
        <dbReference type="Rhea" id="RHEA:14305"/>
        <dbReference type="Rhea" id="RHEA-COMP:9700"/>
        <dbReference type="Rhea" id="RHEA-COMP:9702"/>
        <dbReference type="ChEBI" id="CHEBI:30616"/>
        <dbReference type="ChEBI" id="CHEBI:33019"/>
        <dbReference type="ChEBI" id="CHEBI:60039"/>
        <dbReference type="ChEBI" id="CHEBI:78442"/>
        <dbReference type="ChEBI" id="CHEBI:78532"/>
        <dbReference type="ChEBI" id="CHEBI:456215"/>
        <dbReference type="EC" id="6.1.1.15"/>
    </reaction>
</comment>
<evidence type="ECO:0000256" key="10">
    <source>
        <dbReference type="ARBA" id="ARBA00023146"/>
    </source>
</evidence>